<sequence>MPAADGSGAEAIVGNDVVVSGADMIMSRIKLTRKGFSTRQKLNMQFFQVQSEYIEANVIKYTNEGSTLFEKPTDVRLFKILLVARSLNQTILKFMLMKHQVIAPGTEKMYLAVKNRDIGNGLLKFLSTLGSMNLFKIEYCTCHILCYMPRESSNKYKLIYSY</sequence>
<evidence type="ECO:0000313" key="2">
    <source>
        <dbReference type="WBParaSite" id="nRc.2.0.1.t41561-RA"/>
    </source>
</evidence>
<proteinExistence type="predicted"/>
<dbReference type="Proteomes" id="UP000887565">
    <property type="component" value="Unplaced"/>
</dbReference>
<dbReference type="AlphaFoldDB" id="A0A915KSV4"/>
<keyword evidence="1" id="KW-1185">Reference proteome</keyword>
<name>A0A915KSV4_ROMCU</name>
<accession>A0A915KSV4</accession>
<reference evidence="2" key="1">
    <citation type="submission" date="2022-11" db="UniProtKB">
        <authorList>
            <consortium name="WormBaseParasite"/>
        </authorList>
    </citation>
    <scope>IDENTIFICATION</scope>
</reference>
<organism evidence="1 2">
    <name type="scientific">Romanomermis culicivorax</name>
    <name type="common">Nematode worm</name>
    <dbReference type="NCBI Taxonomy" id="13658"/>
    <lineage>
        <taxon>Eukaryota</taxon>
        <taxon>Metazoa</taxon>
        <taxon>Ecdysozoa</taxon>
        <taxon>Nematoda</taxon>
        <taxon>Enoplea</taxon>
        <taxon>Dorylaimia</taxon>
        <taxon>Mermithida</taxon>
        <taxon>Mermithoidea</taxon>
        <taxon>Mermithidae</taxon>
        <taxon>Romanomermis</taxon>
    </lineage>
</organism>
<dbReference type="WBParaSite" id="nRc.2.0.1.t41561-RA">
    <property type="protein sequence ID" value="nRc.2.0.1.t41561-RA"/>
    <property type="gene ID" value="nRc.2.0.1.g41561"/>
</dbReference>
<protein>
    <submittedName>
        <fullName evidence="2">Uncharacterized protein</fullName>
    </submittedName>
</protein>
<evidence type="ECO:0000313" key="1">
    <source>
        <dbReference type="Proteomes" id="UP000887565"/>
    </source>
</evidence>